<comment type="caution">
    <text evidence="2">The sequence shown here is derived from an EMBL/GenBank/DDBJ whole genome shotgun (WGS) entry which is preliminary data.</text>
</comment>
<proteinExistence type="predicted"/>
<dbReference type="OrthoDB" id="2857559at2"/>
<dbReference type="EMBL" id="VMSO01000046">
    <property type="protein sequence ID" value="KAA8500123.1"/>
    <property type="molecule type" value="Genomic_DNA"/>
</dbReference>
<gene>
    <name evidence="2" type="ORF">FNY66_15245</name>
</gene>
<dbReference type="Pfam" id="PF20020">
    <property type="entry name" value="DUF6431"/>
    <property type="match status" value="1"/>
</dbReference>
<evidence type="ECO:0000313" key="3">
    <source>
        <dbReference type="Proteomes" id="UP000322025"/>
    </source>
</evidence>
<keyword evidence="3" id="KW-1185">Reference proteome</keyword>
<organism evidence="2 3">
    <name type="scientific">Mediterraneibacter catenae</name>
    <dbReference type="NCBI Taxonomy" id="2594882"/>
    <lineage>
        <taxon>Bacteria</taxon>
        <taxon>Bacillati</taxon>
        <taxon>Bacillota</taxon>
        <taxon>Clostridia</taxon>
        <taxon>Lachnospirales</taxon>
        <taxon>Lachnospiraceae</taxon>
        <taxon>Mediterraneibacter</taxon>
    </lineage>
</organism>
<name>A0A5M9HUA8_9FIRM</name>
<dbReference type="InterPro" id="IPR045536">
    <property type="entry name" value="DUF6431"/>
</dbReference>
<feature type="domain" description="DUF6431" evidence="1">
    <location>
        <begin position="13"/>
        <end position="90"/>
    </location>
</feature>
<dbReference type="RefSeq" id="WP_150311668.1">
    <property type="nucleotide sequence ID" value="NZ_VMSO01000046.1"/>
</dbReference>
<sequence>MFFVVSSDDTPVCPVCGGTLKYRDTRPRIRKKEGGLKEYLMIRRLRCTECHRHHNELPDCLVPHKHYEAEVISGVLDGIVTSEDADSEDSPSLLAMLRWLQWFQMNLANIEGSLRNAGYRILGLGEELLFSHASLLDTIRQTHQDWLERILRIIYNSGGFLPAVPW</sequence>
<protein>
    <recommendedName>
        <fullName evidence="1">DUF6431 domain-containing protein</fullName>
    </recommendedName>
</protein>
<reference evidence="2" key="1">
    <citation type="submission" date="2019-07" db="EMBL/GenBank/DDBJ databases">
        <authorList>
            <person name="Wongkuna S."/>
            <person name="Scaria J."/>
        </authorList>
    </citation>
    <scope>NUCLEOTIDE SEQUENCE [LARGE SCALE GENOMIC DNA]</scope>
    <source>
        <strain evidence="2">SW178</strain>
    </source>
</reference>
<dbReference type="AlphaFoldDB" id="A0A5M9HUA8"/>
<dbReference type="Proteomes" id="UP000322025">
    <property type="component" value="Unassembled WGS sequence"/>
</dbReference>
<accession>A0A5M9HUA8</accession>
<evidence type="ECO:0000313" key="2">
    <source>
        <dbReference type="EMBL" id="KAA8500123.1"/>
    </source>
</evidence>
<evidence type="ECO:0000259" key="1">
    <source>
        <dbReference type="Pfam" id="PF20020"/>
    </source>
</evidence>